<dbReference type="AlphaFoldDB" id="A0A2M7RHQ9"/>
<evidence type="ECO:0000313" key="2">
    <source>
        <dbReference type="EMBL" id="PIY96097.1"/>
    </source>
</evidence>
<feature type="transmembrane region" description="Helical" evidence="1">
    <location>
        <begin position="14"/>
        <end position="32"/>
    </location>
</feature>
<dbReference type="EMBL" id="PFMD01000058">
    <property type="protein sequence ID" value="PIY96097.1"/>
    <property type="molecule type" value="Genomic_DNA"/>
</dbReference>
<proteinExistence type="predicted"/>
<name>A0A2M7RHQ9_9BACT</name>
<sequence>MEIFTWLQTHWSEIVFALTSIVTGVSIIVRLTPTLKDDNIWLPIVKFLSKYIALNRTTDDNAIRNQQE</sequence>
<gene>
    <name evidence="2" type="ORF">COY66_05070</name>
</gene>
<accession>A0A2M7RHQ9</accession>
<keyword evidence="1" id="KW-1133">Transmembrane helix</keyword>
<protein>
    <submittedName>
        <fullName evidence="2">Uncharacterized protein</fullName>
    </submittedName>
</protein>
<comment type="caution">
    <text evidence="2">The sequence shown here is derived from an EMBL/GenBank/DDBJ whole genome shotgun (WGS) entry which is preliminary data.</text>
</comment>
<organism evidence="2 3">
    <name type="scientific">Candidatus Kerfeldbacteria bacterium CG_4_10_14_0_8_um_filter_42_10</name>
    <dbReference type="NCBI Taxonomy" id="2014248"/>
    <lineage>
        <taxon>Bacteria</taxon>
        <taxon>Candidatus Kerfeldiibacteriota</taxon>
    </lineage>
</organism>
<reference evidence="2 3" key="1">
    <citation type="submission" date="2017-09" db="EMBL/GenBank/DDBJ databases">
        <title>Depth-based differentiation of microbial function through sediment-hosted aquifers and enrichment of novel symbionts in the deep terrestrial subsurface.</title>
        <authorList>
            <person name="Probst A.J."/>
            <person name="Ladd B."/>
            <person name="Jarett J.K."/>
            <person name="Geller-Mcgrath D.E."/>
            <person name="Sieber C.M."/>
            <person name="Emerson J.B."/>
            <person name="Anantharaman K."/>
            <person name="Thomas B.C."/>
            <person name="Malmstrom R."/>
            <person name="Stieglmeier M."/>
            <person name="Klingl A."/>
            <person name="Woyke T."/>
            <person name="Ryan C.M."/>
            <person name="Banfield J.F."/>
        </authorList>
    </citation>
    <scope>NUCLEOTIDE SEQUENCE [LARGE SCALE GENOMIC DNA]</scope>
    <source>
        <strain evidence="2">CG_4_10_14_0_8_um_filter_42_10</strain>
    </source>
</reference>
<dbReference type="Proteomes" id="UP000230779">
    <property type="component" value="Unassembled WGS sequence"/>
</dbReference>
<keyword evidence="1" id="KW-0812">Transmembrane</keyword>
<evidence type="ECO:0000256" key="1">
    <source>
        <dbReference type="SAM" id="Phobius"/>
    </source>
</evidence>
<evidence type="ECO:0000313" key="3">
    <source>
        <dbReference type="Proteomes" id="UP000230779"/>
    </source>
</evidence>
<keyword evidence="1" id="KW-0472">Membrane</keyword>